<organism evidence="2 3">
    <name type="scientific">Rufibacter immobilis</name>
    <dbReference type="NCBI Taxonomy" id="1348778"/>
    <lineage>
        <taxon>Bacteria</taxon>
        <taxon>Pseudomonadati</taxon>
        <taxon>Bacteroidota</taxon>
        <taxon>Cytophagia</taxon>
        <taxon>Cytophagales</taxon>
        <taxon>Hymenobacteraceae</taxon>
        <taxon>Rufibacter</taxon>
    </lineage>
</organism>
<name>A0A3M9MX56_9BACT</name>
<keyword evidence="1" id="KW-0472">Membrane</keyword>
<keyword evidence="1" id="KW-1133">Transmembrane helix</keyword>
<proteinExistence type="predicted"/>
<dbReference type="Proteomes" id="UP000271010">
    <property type="component" value="Unassembled WGS sequence"/>
</dbReference>
<keyword evidence="3" id="KW-1185">Reference proteome</keyword>
<dbReference type="AlphaFoldDB" id="A0A3M9MX56"/>
<evidence type="ECO:0000313" key="3">
    <source>
        <dbReference type="Proteomes" id="UP000271010"/>
    </source>
</evidence>
<accession>A0A3M9MX56</accession>
<dbReference type="EMBL" id="RJJE01000009">
    <property type="protein sequence ID" value="RNI30131.1"/>
    <property type="molecule type" value="Genomic_DNA"/>
</dbReference>
<comment type="caution">
    <text evidence="2">The sequence shown here is derived from an EMBL/GenBank/DDBJ whole genome shotgun (WGS) entry which is preliminary data.</text>
</comment>
<sequence length="253" mass="29111">MRNSPSRDNSIRKDGRNYVMKQLQKIDIFLIALGLATLVVQRFFLFPAAENEETTQALRARHLAAAEAYAAVPREPRWELTFPPESNYQNLTPPPGADPNPFEEVQRIIEANGNVRNYAGKDTDMRQLLLAHAGKDYLFVLQQQAANEMLRYELFPHYYADPTQPQMLESIAFYTQQLVEAKSEDAKLLYMCLQALKDYWPKKQIEQVARLTAARVQDRAQKVVPDTATTSGYHRQVYARELKKLAHRLQGRT</sequence>
<evidence type="ECO:0000256" key="1">
    <source>
        <dbReference type="SAM" id="Phobius"/>
    </source>
</evidence>
<gene>
    <name evidence="2" type="ORF">EFA69_11540</name>
</gene>
<feature type="transmembrane region" description="Helical" evidence="1">
    <location>
        <begin position="26"/>
        <end position="45"/>
    </location>
</feature>
<evidence type="ECO:0000313" key="2">
    <source>
        <dbReference type="EMBL" id="RNI30131.1"/>
    </source>
</evidence>
<protein>
    <submittedName>
        <fullName evidence="2">Uncharacterized protein</fullName>
    </submittedName>
</protein>
<keyword evidence="1" id="KW-0812">Transmembrane</keyword>
<reference evidence="2 3" key="1">
    <citation type="submission" date="2018-11" db="EMBL/GenBank/DDBJ databases">
        <title>Rufibacter latericius sp. nov., isolated from water in Baiyang Lake.</title>
        <authorList>
            <person name="Yang Y."/>
        </authorList>
    </citation>
    <scope>NUCLEOTIDE SEQUENCE [LARGE SCALE GENOMIC DNA]</scope>
    <source>
        <strain evidence="2 3">MCC P1</strain>
    </source>
</reference>